<feature type="compositionally biased region" description="Low complexity" evidence="1">
    <location>
        <begin position="140"/>
        <end position="157"/>
    </location>
</feature>
<accession>A0AAD5P710</accession>
<dbReference type="EMBL" id="JAIXMP010000064">
    <property type="protein sequence ID" value="KAI9243994.1"/>
    <property type="molecule type" value="Genomic_DNA"/>
</dbReference>
<evidence type="ECO:0000313" key="2">
    <source>
        <dbReference type="EMBL" id="KAI9243994.1"/>
    </source>
</evidence>
<protein>
    <submittedName>
        <fullName evidence="2">Uncharacterized protein</fullName>
    </submittedName>
</protein>
<sequence length="651" mass="73679">MNTLQSERHESRTSTGTSLVDNNNSNNTTCLSQATILGQFYHAQAEDILTDDDLLDLFRIVKQILRKKPDTNRVAKLLFCISYALGDNVKFSKAIHDDRILFCDDSHQMGTVVLPQGAYSCCSGNSSNGTVATTSAVAPNTISSTPTNSNNNNNTATYQQHEDQWSSSSSSLSRLLSNNGVDAPSTENNSTTDSFRPYTQFPTPPSQSASSSTSSQQHHQQQHSSSSTHSHPQQQQQQQQHPPLQPHPLPPPAQDDPLQKYPYLHTLLSNALTRNPSEVLMEPKQRGFYYQDGQIAREPALLQRYAEQGVLTQASLMRKRKRQLPDYNFPYELATLPAPTKKPKIPHRHGEFEQRRDEIISRMRSITLSDLEQKAQRLPDDFCLAIEQAPDVTNDPNRTPEEAADLLEPALRILTIHSNMKPHLDNGMNQNGIYYNADYFRLYQAFEQFQSHFAILYPNEVVKINEDQQENQEQQQQQNDNNNVSTPSSTTSSIMTASERDRERNANMKAYRGWIEPLLTETNWAAFRRNIVVGERMMQLTKVVGQGVLLMTKELSGSKLHLTFTNNEWEDFINGLGEGKWDDTIKWDSEPLAMRGKEGESMLVTELQRKFGTQHWFDSNGKVTKQEERRISLRNSARSNIDASSSSSQAE</sequence>
<dbReference type="AlphaFoldDB" id="A0AAD5P710"/>
<proteinExistence type="predicted"/>
<feature type="compositionally biased region" description="Low complexity" evidence="1">
    <location>
        <begin position="471"/>
        <end position="497"/>
    </location>
</feature>
<evidence type="ECO:0000256" key="1">
    <source>
        <dbReference type="SAM" id="MobiDB-lite"/>
    </source>
</evidence>
<feature type="compositionally biased region" description="Low complexity" evidence="1">
    <location>
        <begin position="206"/>
        <end position="242"/>
    </location>
</feature>
<feature type="compositionally biased region" description="Pro residues" evidence="1">
    <location>
        <begin position="243"/>
        <end position="254"/>
    </location>
</feature>
<keyword evidence="3" id="KW-1185">Reference proteome</keyword>
<feature type="compositionally biased region" description="Polar residues" evidence="1">
    <location>
        <begin position="185"/>
        <end position="194"/>
    </location>
</feature>
<name>A0AAD5P710_9FUNG</name>
<reference evidence="2" key="1">
    <citation type="journal article" date="2022" name="IScience">
        <title>Evolution of zygomycete secretomes and the origins of terrestrial fungal ecologies.</title>
        <authorList>
            <person name="Chang Y."/>
            <person name="Wang Y."/>
            <person name="Mondo S."/>
            <person name="Ahrendt S."/>
            <person name="Andreopoulos W."/>
            <person name="Barry K."/>
            <person name="Beard J."/>
            <person name="Benny G.L."/>
            <person name="Blankenship S."/>
            <person name="Bonito G."/>
            <person name="Cuomo C."/>
            <person name="Desiro A."/>
            <person name="Gervers K.A."/>
            <person name="Hundley H."/>
            <person name="Kuo A."/>
            <person name="LaButti K."/>
            <person name="Lang B.F."/>
            <person name="Lipzen A."/>
            <person name="O'Donnell K."/>
            <person name="Pangilinan J."/>
            <person name="Reynolds N."/>
            <person name="Sandor L."/>
            <person name="Smith M.E."/>
            <person name="Tsang A."/>
            <person name="Grigoriev I.V."/>
            <person name="Stajich J.E."/>
            <person name="Spatafora J.W."/>
        </authorList>
    </citation>
    <scope>NUCLEOTIDE SEQUENCE</scope>
    <source>
        <strain evidence="2">RSA 2281</strain>
    </source>
</reference>
<organism evidence="2 3">
    <name type="scientific">Phascolomyces articulosus</name>
    <dbReference type="NCBI Taxonomy" id="60185"/>
    <lineage>
        <taxon>Eukaryota</taxon>
        <taxon>Fungi</taxon>
        <taxon>Fungi incertae sedis</taxon>
        <taxon>Mucoromycota</taxon>
        <taxon>Mucoromycotina</taxon>
        <taxon>Mucoromycetes</taxon>
        <taxon>Mucorales</taxon>
        <taxon>Lichtheimiaceae</taxon>
        <taxon>Phascolomyces</taxon>
    </lineage>
</organism>
<evidence type="ECO:0000313" key="3">
    <source>
        <dbReference type="Proteomes" id="UP001209540"/>
    </source>
</evidence>
<dbReference type="Proteomes" id="UP001209540">
    <property type="component" value="Unassembled WGS sequence"/>
</dbReference>
<reference evidence="2" key="2">
    <citation type="submission" date="2023-02" db="EMBL/GenBank/DDBJ databases">
        <authorList>
            <consortium name="DOE Joint Genome Institute"/>
            <person name="Mondo S.J."/>
            <person name="Chang Y."/>
            <person name="Wang Y."/>
            <person name="Ahrendt S."/>
            <person name="Andreopoulos W."/>
            <person name="Barry K."/>
            <person name="Beard J."/>
            <person name="Benny G.L."/>
            <person name="Blankenship S."/>
            <person name="Bonito G."/>
            <person name="Cuomo C."/>
            <person name="Desiro A."/>
            <person name="Gervers K.A."/>
            <person name="Hundley H."/>
            <person name="Kuo A."/>
            <person name="LaButti K."/>
            <person name="Lang B.F."/>
            <person name="Lipzen A."/>
            <person name="O'Donnell K."/>
            <person name="Pangilinan J."/>
            <person name="Reynolds N."/>
            <person name="Sandor L."/>
            <person name="Smith M.W."/>
            <person name="Tsang A."/>
            <person name="Grigoriev I.V."/>
            <person name="Stajich J.E."/>
            <person name="Spatafora J.W."/>
        </authorList>
    </citation>
    <scope>NUCLEOTIDE SEQUENCE</scope>
    <source>
        <strain evidence="2">RSA 2281</strain>
    </source>
</reference>
<feature type="region of interest" description="Disordered" evidence="1">
    <location>
        <begin position="1"/>
        <end position="21"/>
    </location>
</feature>
<feature type="compositionally biased region" description="Low complexity" evidence="1">
    <location>
        <begin position="634"/>
        <end position="651"/>
    </location>
</feature>
<feature type="compositionally biased region" description="Basic and acidic residues" evidence="1">
    <location>
        <begin position="1"/>
        <end position="12"/>
    </location>
</feature>
<comment type="caution">
    <text evidence="2">The sequence shown here is derived from an EMBL/GenBank/DDBJ whole genome shotgun (WGS) entry which is preliminary data.</text>
</comment>
<feature type="region of interest" description="Disordered" evidence="1">
    <location>
        <begin position="467"/>
        <end position="502"/>
    </location>
</feature>
<feature type="region of interest" description="Disordered" evidence="1">
    <location>
        <begin position="140"/>
        <end position="259"/>
    </location>
</feature>
<feature type="region of interest" description="Disordered" evidence="1">
    <location>
        <begin position="627"/>
        <end position="651"/>
    </location>
</feature>
<feature type="compositionally biased region" description="Low complexity" evidence="1">
    <location>
        <begin position="166"/>
        <end position="177"/>
    </location>
</feature>
<gene>
    <name evidence="2" type="ORF">BDA99DRAFT_529509</name>
</gene>